<comment type="domain">
    <text evidence="6">Has three domains with a flexible linker between the domains II and III and assumes an 'L' shape. Domain III is highly mobile and contacts RuvB.</text>
</comment>
<feature type="domain" description="Helix-hairpin-helix DNA-binding motif class 1" evidence="7">
    <location>
        <begin position="73"/>
        <end position="92"/>
    </location>
</feature>
<dbReference type="GO" id="GO:0009378">
    <property type="term" value="F:four-way junction helicase activity"/>
    <property type="evidence" value="ECO:0007669"/>
    <property type="project" value="InterPro"/>
</dbReference>
<dbReference type="InterPro" id="IPR003583">
    <property type="entry name" value="Hlx-hairpin-Hlx_DNA-bd_motif"/>
</dbReference>
<proteinExistence type="inferred from homology"/>
<evidence type="ECO:0000313" key="8">
    <source>
        <dbReference type="EMBL" id="CRH07142.1"/>
    </source>
</evidence>
<dbReference type="AlphaFoldDB" id="A0A1S7LJJ4"/>
<evidence type="ECO:0000259" key="7">
    <source>
        <dbReference type="SMART" id="SM00278"/>
    </source>
</evidence>
<accession>A0A1S7LJJ4</accession>
<keyword evidence="1 6" id="KW-0963">Cytoplasm</keyword>
<dbReference type="Pfam" id="PF01330">
    <property type="entry name" value="RuvA_N"/>
    <property type="match status" value="1"/>
</dbReference>
<sequence>MIAHLKGTVAAKHLDHVVLDVNGVGYRVFIPLSTYNNLPAIGEAYMLYTVTVVREDAFLLYGFQAEAEKSLFLLLTNVNGIGAKLALAALSTYSPEDLTGAIRAEEIGLLSRIPGVGKKTAQRLAMELKEKVGSLPTRMPTGGGEVITAPAPTPTGLREEIASALLNLGYKRPQVDAALAKVFQNEVSDLAEGLKATLKILAPKS</sequence>
<dbReference type="Gene3D" id="2.40.50.140">
    <property type="entry name" value="Nucleic acid-binding proteins"/>
    <property type="match status" value="1"/>
</dbReference>
<dbReference type="SUPFAM" id="SSF47781">
    <property type="entry name" value="RuvA domain 2-like"/>
    <property type="match status" value="1"/>
</dbReference>
<dbReference type="GO" id="GO:0005737">
    <property type="term" value="C:cytoplasm"/>
    <property type="evidence" value="ECO:0007669"/>
    <property type="project" value="UniProtKB-SubCell"/>
</dbReference>
<reference evidence="8" key="1">
    <citation type="submission" date="2015-04" db="EMBL/GenBank/DDBJ databases">
        <authorList>
            <person name="Syromyatnikov M.Y."/>
            <person name="Popov V.N."/>
        </authorList>
    </citation>
    <scope>NUCLEOTIDE SEQUENCE</scope>
    <source>
        <strain evidence="8">MO-1</strain>
    </source>
</reference>
<keyword evidence="8" id="KW-0067">ATP-binding</keyword>
<dbReference type="CDD" id="cd14332">
    <property type="entry name" value="UBA_RuvA_C"/>
    <property type="match status" value="1"/>
</dbReference>
<evidence type="ECO:0000256" key="6">
    <source>
        <dbReference type="HAMAP-Rule" id="MF_00031"/>
    </source>
</evidence>
<dbReference type="InterPro" id="IPR011114">
    <property type="entry name" value="RuvA_C"/>
</dbReference>
<keyword evidence="3 6" id="KW-0238">DNA-binding</keyword>
<keyword evidence="8" id="KW-0347">Helicase</keyword>
<comment type="caution">
    <text evidence="6">Lacks conserved residue(s) required for the propagation of feature annotation.</text>
</comment>
<keyword evidence="2 6" id="KW-0227">DNA damage</keyword>
<dbReference type="SMART" id="SM00278">
    <property type="entry name" value="HhH1"/>
    <property type="match status" value="2"/>
</dbReference>
<dbReference type="GO" id="GO:0009379">
    <property type="term" value="C:Holliday junction helicase complex"/>
    <property type="evidence" value="ECO:0007669"/>
    <property type="project" value="InterPro"/>
</dbReference>
<keyword evidence="8" id="KW-0547">Nucleotide-binding</keyword>
<dbReference type="InterPro" id="IPR000085">
    <property type="entry name" value="RuvA"/>
</dbReference>
<evidence type="ECO:0000256" key="1">
    <source>
        <dbReference type="ARBA" id="ARBA00022490"/>
    </source>
</evidence>
<comment type="subunit">
    <text evidence="6">Homotetramer. Forms an RuvA(8)-RuvB(12)-Holliday junction (HJ) complex. HJ DNA is sandwiched between 2 RuvA tetramers; dsDNA enters through RuvA and exits via RuvB. An RuvB hexamer assembles on each DNA strand where it exits the tetramer. Each RuvB hexamer is contacted by two RuvA subunits (via domain III) on 2 adjacent RuvB subunits; this complex drives branch migration. In the full resolvosome a probable DNA-RuvA(4)-RuvB(12)-RuvC(2) complex forms which resolves the HJ.</text>
</comment>
<keyword evidence="4 6" id="KW-0233">DNA recombination</keyword>
<comment type="subcellular location">
    <subcellularLocation>
        <location evidence="6">Cytoplasm</location>
    </subcellularLocation>
</comment>
<keyword evidence="8" id="KW-0378">Hydrolase</keyword>
<dbReference type="GO" id="GO:0006281">
    <property type="term" value="P:DNA repair"/>
    <property type="evidence" value="ECO:0007669"/>
    <property type="project" value="UniProtKB-UniRule"/>
</dbReference>
<keyword evidence="5 6" id="KW-0234">DNA repair</keyword>
<evidence type="ECO:0000256" key="3">
    <source>
        <dbReference type="ARBA" id="ARBA00023125"/>
    </source>
</evidence>
<dbReference type="InterPro" id="IPR013849">
    <property type="entry name" value="DNA_helicase_Holl-junc_RuvA_I"/>
</dbReference>
<feature type="region of interest" description="Domain I" evidence="6">
    <location>
        <begin position="1"/>
        <end position="64"/>
    </location>
</feature>
<dbReference type="Gene3D" id="1.10.8.10">
    <property type="entry name" value="DNA helicase RuvA subunit, C-terminal domain"/>
    <property type="match status" value="1"/>
</dbReference>
<dbReference type="EMBL" id="LO017727">
    <property type="protein sequence ID" value="CRH07142.1"/>
    <property type="molecule type" value="Genomic_DNA"/>
</dbReference>
<feature type="domain" description="Helix-hairpin-helix DNA-binding motif class 1" evidence="7">
    <location>
        <begin position="108"/>
        <end position="127"/>
    </location>
</feature>
<dbReference type="SUPFAM" id="SSF46929">
    <property type="entry name" value="DNA helicase RuvA subunit, C-terminal domain"/>
    <property type="match status" value="1"/>
</dbReference>
<evidence type="ECO:0000256" key="2">
    <source>
        <dbReference type="ARBA" id="ARBA00022763"/>
    </source>
</evidence>
<dbReference type="Gene3D" id="1.10.150.20">
    <property type="entry name" value="5' to 3' exonuclease, C-terminal subdomain"/>
    <property type="match status" value="1"/>
</dbReference>
<dbReference type="InterPro" id="IPR036267">
    <property type="entry name" value="RuvA_C_sf"/>
</dbReference>
<evidence type="ECO:0000256" key="4">
    <source>
        <dbReference type="ARBA" id="ARBA00023172"/>
    </source>
</evidence>
<gene>
    <name evidence="6 8" type="primary">ruvA</name>
    <name evidence="8" type="ORF">MAGMO_2996</name>
</gene>
<dbReference type="NCBIfam" id="TIGR00084">
    <property type="entry name" value="ruvA"/>
    <property type="match status" value="1"/>
</dbReference>
<evidence type="ECO:0000256" key="5">
    <source>
        <dbReference type="ARBA" id="ARBA00023204"/>
    </source>
</evidence>
<dbReference type="GO" id="GO:0048476">
    <property type="term" value="C:Holliday junction resolvase complex"/>
    <property type="evidence" value="ECO:0007669"/>
    <property type="project" value="UniProtKB-UniRule"/>
</dbReference>
<dbReference type="SUPFAM" id="SSF50249">
    <property type="entry name" value="Nucleic acid-binding proteins"/>
    <property type="match status" value="1"/>
</dbReference>
<name>A0A1S7LJJ4_MAGMO</name>
<dbReference type="GO" id="GO:0006310">
    <property type="term" value="P:DNA recombination"/>
    <property type="evidence" value="ECO:0007669"/>
    <property type="project" value="UniProtKB-UniRule"/>
</dbReference>
<dbReference type="GO" id="GO:0005524">
    <property type="term" value="F:ATP binding"/>
    <property type="evidence" value="ECO:0007669"/>
    <property type="project" value="InterPro"/>
</dbReference>
<feature type="region of interest" description="Domain III" evidence="6">
    <location>
        <begin position="152"/>
        <end position="205"/>
    </location>
</feature>
<dbReference type="InterPro" id="IPR010994">
    <property type="entry name" value="RuvA_2-like"/>
</dbReference>
<protein>
    <recommendedName>
        <fullName evidence="6">Holliday junction branch migration complex subunit RuvA</fullName>
    </recommendedName>
</protein>
<dbReference type="Pfam" id="PF07499">
    <property type="entry name" value="RuvA_C"/>
    <property type="match status" value="1"/>
</dbReference>
<dbReference type="GO" id="GO:0000400">
    <property type="term" value="F:four-way junction DNA binding"/>
    <property type="evidence" value="ECO:0007669"/>
    <property type="project" value="UniProtKB-UniRule"/>
</dbReference>
<comment type="similarity">
    <text evidence="6">Belongs to the RuvA family.</text>
</comment>
<dbReference type="Pfam" id="PF14520">
    <property type="entry name" value="HHH_5"/>
    <property type="match status" value="1"/>
</dbReference>
<comment type="function">
    <text evidence="6">The RuvA-RuvB-RuvC complex processes Holliday junction (HJ) DNA during genetic recombination and DNA repair, while the RuvA-RuvB complex plays an important role in the rescue of blocked DNA replication forks via replication fork reversal (RFR). RuvA specifically binds to HJ cruciform DNA, conferring on it an open structure. The RuvB hexamer acts as an ATP-dependent pump, pulling dsDNA into and through the RuvAB complex. HJ branch migration allows RuvC to scan DNA until it finds its consensus sequence, where it cleaves and resolves the cruciform DNA.</text>
</comment>
<dbReference type="InterPro" id="IPR012340">
    <property type="entry name" value="NA-bd_OB-fold"/>
</dbReference>
<organism evidence="8">
    <name type="scientific">Magnetococcus massalia (strain MO-1)</name>
    <dbReference type="NCBI Taxonomy" id="451514"/>
    <lineage>
        <taxon>Bacteria</taxon>
        <taxon>Pseudomonadati</taxon>
        <taxon>Pseudomonadota</taxon>
        <taxon>Magnetococcia</taxon>
        <taxon>Magnetococcales</taxon>
        <taxon>Magnetococcaceae</taxon>
        <taxon>Magnetococcus</taxon>
    </lineage>
</organism>
<dbReference type="HAMAP" id="MF_00031">
    <property type="entry name" value="DNA_HJ_migration_RuvA"/>
    <property type="match status" value="1"/>
</dbReference>